<dbReference type="EMBL" id="JASCXX010000008">
    <property type="protein sequence ID" value="MDI6449055.1"/>
    <property type="molecule type" value="Genomic_DNA"/>
</dbReference>
<dbReference type="InterPro" id="IPR011009">
    <property type="entry name" value="Kinase-like_dom_sf"/>
</dbReference>
<protein>
    <submittedName>
        <fullName evidence="1">Lipopolysaccharide kinase InaA family protein</fullName>
    </submittedName>
</protein>
<proteinExistence type="predicted"/>
<keyword evidence="2" id="KW-1185">Reference proteome</keyword>
<dbReference type="RefSeq" id="WP_349244464.1">
    <property type="nucleotide sequence ID" value="NZ_JASCXX010000008.1"/>
</dbReference>
<gene>
    <name evidence="1" type="ORF">QJ522_08370</name>
</gene>
<reference evidence="1" key="1">
    <citation type="submission" date="2023-05" db="EMBL/GenBank/DDBJ databases">
        <title>Anaerotaeda fermentans gen. nov., sp. nov., a novel anaerobic planctomycete of the new family within the order Sedimentisphaerales isolated from Taman Peninsula, Russia.</title>
        <authorList>
            <person name="Khomyakova M.A."/>
            <person name="Merkel A.Y."/>
            <person name="Slobodkin A.I."/>
        </authorList>
    </citation>
    <scope>NUCLEOTIDE SEQUENCE</scope>
    <source>
        <strain evidence="1">M17dextr</strain>
    </source>
</reference>
<keyword evidence="1" id="KW-0808">Transferase</keyword>
<comment type="caution">
    <text evidence="1">The sequence shown here is derived from an EMBL/GenBank/DDBJ whole genome shotgun (WGS) entry which is preliminary data.</text>
</comment>
<keyword evidence="1" id="KW-0418">Kinase</keyword>
<dbReference type="AlphaFoldDB" id="A0AAW6TU09"/>
<evidence type="ECO:0000313" key="1">
    <source>
        <dbReference type="EMBL" id="MDI6449055.1"/>
    </source>
</evidence>
<dbReference type="Proteomes" id="UP001431776">
    <property type="component" value="Unassembled WGS sequence"/>
</dbReference>
<name>A0AAW6TU09_9BACT</name>
<dbReference type="GO" id="GO:0016301">
    <property type="term" value="F:kinase activity"/>
    <property type="evidence" value="ECO:0007669"/>
    <property type="project" value="UniProtKB-KW"/>
</dbReference>
<dbReference type="Pfam" id="PF06293">
    <property type="entry name" value="Kdo"/>
    <property type="match status" value="1"/>
</dbReference>
<sequence length="281" mass="32058">MVAETLGHRHEDRFGTVWHLADRDMVTAAEFVSQVAAAPPGSILPTGVEILRQRGSRRVLRMTAREDEQATVVAKIFRLSSLYRRLRHQFAGYNRFALGEAANMITAAGRGLDVPRVYGYGYTRGRSGIIKTDVLIMEDLTSCVPVGELLERHAANRDTCEEILNGSARIFTGLFRAGCNHIDVNPGAILLDRDNWTKAFLLDFEHATFHRMPSLEILAFEAAYFSRSCRRWVDKDMIDRWFARLVEATGVTDPGGIKVLTDRFRRYLNRIMSRRERRKIR</sequence>
<organism evidence="1 2">
    <name type="scientific">Anaerobaca lacustris</name>
    <dbReference type="NCBI Taxonomy" id="3044600"/>
    <lineage>
        <taxon>Bacteria</taxon>
        <taxon>Pseudomonadati</taxon>
        <taxon>Planctomycetota</taxon>
        <taxon>Phycisphaerae</taxon>
        <taxon>Sedimentisphaerales</taxon>
        <taxon>Anaerobacaceae</taxon>
        <taxon>Anaerobaca</taxon>
    </lineage>
</organism>
<dbReference type="SUPFAM" id="SSF56112">
    <property type="entry name" value="Protein kinase-like (PK-like)"/>
    <property type="match status" value="1"/>
</dbReference>
<accession>A0AAW6TU09</accession>
<evidence type="ECO:0000313" key="2">
    <source>
        <dbReference type="Proteomes" id="UP001431776"/>
    </source>
</evidence>